<dbReference type="CDD" id="cd06850">
    <property type="entry name" value="biotinyl_domain"/>
    <property type="match status" value="1"/>
</dbReference>
<dbReference type="InterPro" id="IPR000089">
    <property type="entry name" value="Biotin_lipoyl"/>
</dbReference>
<accession>A0A9D6YVX0</accession>
<feature type="domain" description="Lipoyl-binding" evidence="4">
    <location>
        <begin position="68"/>
        <end position="144"/>
    </location>
</feature>
<dbReference type="InterPro" id="IPR050709">
    <property type="entry name" value="Biotin_Carboxyl_Carrier/Decarb"/>
</dbReference>
<comment type="pathway">
    <text evidence="3">Lipid metabolism; fatty acid biosynthesis.</text>
</comment>
<keyword evidence="3" id="KW-0444">Lipid biosynthesis</keyword>
<sequence>MDWDILKKLIQLVKDEDISGVAIEEKGVKYEVRREKGHHALSLPVPLAVAPLDKANAKTQVTEEEEGVIAITSPMVGTFYRAPSPEAPSFVETGDEVEPGKVVFIIEAMNIFNEIEAEVRGKIVKVLVENGKPVEYGQKLFLIKKP</sequence>
<dbReference type="PANTHER" id="PTHR45266:SF3">
    <property type="entry name" value="OXALOACETATE DECARBOXYLASE ALPHA CHAIN"/>
    <property type="match status" value="1"/>
</dbReference>
<dbReference type="Proteomes" id="UP000808761">
    <property type="component" value="Unassembled WGS sequence"/>
</dbReference>
<reference evidence="5" key="1">
    <citation type="submission" date="2020-07" db="EMBL/GenBank/DDBJ databases">
        <title>Huge and variable diversity of episymbiotic CPR bacteria and DPANN archaea in groundwater ecosystems.</title>
        <authorList>
            <person name="He C.Y."/>
            <person name="Keren R."/>
            <person name="Whittaker M."/>
            <person name="Farag I.F."/>
            <person name="Doudna J."/>
            <person name="Cate J.H.D."/>
            <person name="Banfield J.F."/>
        </authorList>
    </citation>
    <scope>NUCLEOTIDE SEQUENCE</scope>
    <source>
        <strain evidence="5">NC_groundwater_1860_Pr3_B-0.1um_51_7</strain>
    </source>
</reference>
<dbReference type="NCBIfam" id="TIGR00531">
    <property type="entry name" value="BCCP"/>
    <property type="match status" value="1"/>
</dbReference>
<evidence type="ECO:0000256" key="2">
    <source>
        <dbReference type="ARBA" id="ARBA00023267"/>
    </source>
</evidence>
<dbReference type="GO" id="GO:0003989">
    <property type="term" value="F:acetyl-CoA carboxylase activity"/>
    <property type="evidence" value="ECO:0007669"/>
    <property type="project" value="InterPro"/>
</dbReference>
<dbReference type="Pfam" id="PF00364">
    <property type="entry name" value="Biotin_lipoyl"/>
    <property type="match status" value="1"/>
</dbReference>
<dbReference type="AlphaFoldDB" id="A0A9D6YVX0"/>
<dbReference type="GO" id="GO:0009317">
    <property type="term" value="C:acetyl-CoA carboxylase complex"/>
    <property type="evidence" value="ECO:0007669"/>
    <property type="project" value="InterPro"/>
</dbReference>
<dbReference type="PRINTS" id="PR01071">
    <property type="entry name" value="ACOABIOTINCC"/>
</dbReference>
<protein>
    <recommendedName>
        <fullName evidence="1 3">Biotin carboxyl carrier protein of acetyl-CoA carboxylase</fullName>
    </recommendedName>
</protein>
<dbReference type="PROSITE" id="PS50968">
    <property type="entry name" value="BIOTINYL_LIPOYL"/>
    <property type="match status" value="1"/>
</dbReference>
<dbReference type="NCBIfam" id="NF005457">
    <property type="entry name" value="PRK07051.1"/>
    <property type="match status" value="1"/>
</dbReference>
<comment type="caution">
    <text evidence="5">The sequence shown here is derived from an EMBL/GenBank/DDBJ whole genome shotgun (WGS) entry which is preliminary data.</text>
</comment>
<dbReference type="SUPFAM" id="SSF51230">
    <property type="entry name" value="Single hybrid motif"/>
    <property type="match status" value="1"/>
</dbReference>
<comment type="function">
    <text evidence="3">This protein is a component of the acetyl coenzyme A carboxylase complex; first, biotin carboxylase catalyzes the carboxylation of the carrier protein and then the transcarboxylase transfers the carboxyl group to form malonyl-CoA.</text>
</comment>
<dbReference type="GO" id="GO:0006633">
    <property type="term" value="P:fatty acid biosynthetic process"/>
    <property type="evidence" value="ECO:0007669"/>
    <property type="project" value="UniProtKB-KW"/>
</dbReference>
<evidence type="ECO:0000256" key="3">
    <source>
        <dbReference type="RuleBase" id="RU364072"/>
    </source>
</evidence>
<evidence type="ECO:0000313" key="6">
    <source>
        <dbReference type="Proteomes" id="UP000808761"/>
    </source>
</evidence>
<keyword evidence="2 3" id="KW-0092">Biotin</keyword>
<organism evidence="5 6">
    <name type="scientific">Candidatus Saganbacteria bacterium</name>
    <dbReference type="NCBI Taxonomy" id="2575572"/>
    <lineage>
        <taxon>Bacteria</taxon>
        <taxon>Bacillati</taxon>
        <taxon>Saganbacteria</taxon>
    </lineage>
</organism>
<evidence type="ECO:0000259" key="4">
    <source>
        <dbReference type="PROSITE" id="PS50968"/>
    </source>
</evidence>
<dbReference type="InterPro" id="IPR001249">
    <property type="entry name" value="AcCoA_biotinCC"/>
</dbReference>
<evidence type="ECO:0000256" key="1">
    <source>
        <dbReference type="ARBA" id="ARBA00017562"/>
    </source>
</evidence>
<keyword evidence="3" id="KW-0275">Fatty acid biosynthesis</keyword>
<dbReference type="InterPro" id="IPR011053">
    <property type="entry name" value="Single_hybrid_motif"/>
</dbReference>
<evidence type="ECO:0000313" key="5">
    <source>
        <dbReference type="EMBL" id="MBI5078796.1"/>
    </source>
</evidence>
<keyword evidence="3" id="KW-0443">Lipid metabolism</keyword>
<keyword evidence="3" id="KW-0276">Fatty acid metabolism</keyword>
<dbReference type="EMBL" id="JACRKR010000104">
    <property type="protein sequence ID" value="MBI5078796.1"/>
    <property type="molecule type" value="Genomic_DNA"/>
</dbReference>
<dbReference type="PANTHER" id="PTHR45266">
    <property type="entry name" value="OXALOACETATE DECARBOXYLASE ALPHA CHAIN"/>
    <property type="match status" value="1"/>
</dbReference>
<gene>
    <name evidence="5" type="primary">accB</name>
    <name evidence="5" type="ORF">HZB08_02115</name>
</gene>
<proteinExistence type="predicted"/>
<dbReference type="Gene3D" id="2.40.50.100">
    <property type="match status" value="1"/>
</dbReference>
<name>A0A9D6YVX0_UNCSA</name>